<protein>
    <submittedName>
        <fullName evidence="2">Uncharacterized protein</fullName>
    </submittedName>
</protein>
<evidence type="ECO:0000313" key="2">
    <source>
        <dbReference type="EMBL" id="PFH31696.1"/>
    </source>
</evidence>
<dbReference type="VEuPathDB" id="ToxoDB:BESB_026700"/>
<proteinExistence type="predicted"/>
<feature type="compositionally biased region" description="Basic and acidic residues" evidence="1">
    <location>
        <begin position="100"/>
        <end position="110"/>
    </location>
</feature>
<organism evidence="2 3">
    <name type="scientific">Besnoitia besnoiti</name>
    <name type="common">Apicomplexan protozoan</name>
    <dbReference type="NCBI Taxonomy" id="94643"/>
    <lineage>
        <taxon>Eukaryota</taxon>
        <taxon>Sar</taxon>
        <taxon>Alveolata</taxon>
        <taxon>Apicomplexa</taxon>
        <taxon>Conoidasida</taxon>
        <taxon>Coccidia</taxon>
        <taxon>Eucoccidiorida</taxon>
        <taxon>Eimeriorina</taxon>
        <taxon>Sarcocystidae</taxon>
        <taxon>Besnoitia</taxon>
    </lineage>
</organism>
<name>A0A2A9M729_BESBE</name>
<feature type="region of interest" description="Disordered" evidence="1">
    <location>
        <begin position="98"/>
        <end position="128"/>
    </location>
</feature>
<dbReference type="Proteomes" id="UP000224006">
    <property type="component" value="Unassembled WGS sequence"/>
</dbReference>
<feature type="compositionally biased region" description="Basic and acidic residues" evidence="1">
    <location>
        <begin position="238"/>
        <end position="261"/>
    </location>
</feature>
<dbReference type="KEGG" id="bbes:BESB_026700"/>
<dbReference type="AlphaFoldDB" id="A0A2A9M729"/>
<dbReference type="GeneID" id="40307722"/>
<sequence>MPGASYLSGLLLPAATEAWDIISAEIFFLVSEYVPALPPQDALPPGPFAPCAHLKALTKLVFKDSEAWTCAFFGAAEESRMTTPLACASYLPSASLGSPPREDLEPRHCCPSELPQTSEEQEPPQPAPGGFSVLSSFLTCFSLVKQVVAAKLREARTRACARAAALFAEFVDNPTAADHGETLLHGMPRLARTVQQVLEATPVSPAIGRLLEELHLSWGSWLSGRNETATQDEASAPAERRAEGARQGECRQHTGDTREVEEACSEQGSTMRERLPETYERAQVMPFSQEFLALEA</sequence>
<keyword evidence="3" id="KW-1185">Reference proteome</keyword>
<accession>A0A2A9M729</accession>
<dbReference type="EMBL" id="NWUJ01000014">
    <property type="protein sequence ID" value="PFH31696.1"/>
    <property type="molecule type" value="Genomic_DNA"/>
</dbReference>
<reference evidence="2 3" key="1">
    <citation type="submission" date="2017-09" db="EMBL/GenBank/DDBJ databases">
        <title>Genome sequencing of Besnoitia besnoiti strain Bb-Ger1.</title>
        <authorList>
            <person name="Schares G."/>
            <person name="Venepally P."/>
            <person name="Lorenzi H.A."/>
        </authorList>
    </citation>
    <scope>NUCLEOTIDE SEQUENCE [LARGE SCALE GENOMIC DNA]</scope>
    <source>
        <strain evidence="2 3">Bb-Ger1</strain>
    </source>
</reference>
<feature type="region of interest" description="Disordered" evidence="1">
    <location>
        <begin position="227"/>
        <end position="275"/>
    </location>
</feature>
<dbReference type="RefSeq" id="XP_029215705.1">
    <property type="nucleotide sequence ID" value="XM_029361350.1"/>
</dbReference>
<gene>
    <name evidence="2" type="ORF">BESB_026700</name>
</gene>
<evidence type="ECO:0000256" key="1">
    <source>
        <dbReference type="SAM" id="MobiDB-lite"/>
    </source>
</evidence>
<comment type="caution">
    <text evidence="2">The sequence shown here is derived from an EMBL/GenBank/DDBJ whole genome shotgun (WGS) entry which is preliminary data.</text>
</comment>
<evidence type="ECO:0000313" key="3">
    <source>
        <dbReference type="Proteomes" id="UP000224006"/>
    </source>
</evidence>